<accession>A0ABQ9H7T8</accession>
<keyword evidence="2" id="KW-1185">Reference proteome</keyword>
<dbReference type="EMBL" id="JARBHB010000006">
    <property type="protein sequence ID" value="KAJ8880334.1"/>
    <property type="molecule type" value="Genomic_DNA"/>
</dbReference>
<organism evidence="1 2">
    <name type="scientific">Dryococelus australis</name>
    <dbReference type="NCBI Taxonomy" id="614101"/>
    <lineage>
        <taxon>Eukaryota</taxon>
        <taxon>Metazoa</taxon>
        <taxon>Ecdysozoa</taxon>
        <taxon>Arthropoda</taxon>
        <taxon>Hexapoda</taxon>
        <taxon>Insecta</taxon>
        <taxon>Pterygota</taxon>
        <taxon>Neoptera</taxon>
        <taxon>Polyneoptera</taxon>
        <taxon>Phasmatodea</taxon>
        <taxon>Verophasmatodea</taxon>
        <taxon>Anareolatae</taxon>
        <taxon>Phasmatidae</taxon>
        <taxon>Eurycanthinae</taxon>
        <taxon>Dryococelus</taxon>
    </lineage>
</organism>
<sequence length="170" mass="19661">MTRHAIRMTKCVPNLKDIFSGEMAHIQCWAHNLVASRSCEFVELNRWNSWFKSAKYVAEYSDDLEFFLQKEEGSSAVAYFENLSPDSIGLQSLMENDTARQYILHMGRLLHPRHIVSDVVEHLYPAVLSRLPKQKFQKGYLMFQAQVSQLSREMKPKDVVSVLLGIQDSH</sequence>
<comment type="caution">
    <text evidence="1">The sequence shown here is derived from an EMBL/GenBank/DDBJ whole genome shotgun (WGS) entry which is preliminary data.</text>
</comment>
<dbReference type="Proteomes" id="UP001159363">
    <property type="component" value="Chromosome 5"/>
</dbReference>
<evidence type="ECO:0000313" key="2">
    <source>
        <dbReference type="Proteomes" id="UP001159363"/>
    </source>
</evidence>
<evidence type="ECO:0000313" key="1">
    <source>
        <dbReference type="EMBL" id="KAJ8880334.1"/>
    </source>
</evidence>
<reference evidence="1 2" key="1">
    <citation type="submission" date="2023-02" db="EMBL/GenBank/DDBJ databases">
        <title>LHISI_Scaffold_Assembly.</title>
        <authorList>
            <person name="Stuart O.P."/>
            <person name="Cleave R."/>
            <person name="Magrath M.J.L."/>
            <person name="Mikheyev A.S."/>
        </authorList>
    </citation>
    <scope>NUCLEOTIDE SEQUENCE [LARGE SCALE GENOMIC DNA]</scope>
    <source>
        <strain evidence="1">Daus_M_001</strain>
        <tissue evidence="1">Leg muscle</tissue>
    </source>
</reference>
<protein>
    <submittedName>
        <fullName evidence="1">Uncharacterized protein</fullName>
    </submittedName>
</protein>
<proteinExistence type="predicted"/>
<gene>
    <name evidence="1" type="ORF">PR048_016801</name>
</gene>
<name>A0ABQ9H7T8_9NEOP</name>